<evidence type="ECO:0008006" key="4">
    <source>
        <dbReference type="Google" id="ProtNLM"/>
    </source>
</evidence>
<keyword evidence="3" id="KW-1185">Reference proteome</keyword>
<evidence type="ECO:0000313" key="2">
    <source>
        <dbReference type="EMBL" id="MFB9775584.1"/>
    </source>
</evidence>
<dbReference type="EMBL" id="JBHMAU010000030">
    <property type="protein sequence ID" value="MFB9775584.1"/>
    <property type="molecule type" value="Genomic_DNA"/>
</dbReference>
<accession>A0ABV5WZV2</accession>
<dbReference type="Proteomes" id="UP001589707">
    <property type="component" value="Unassembled WGS sequence"/>
</dbReference>
<name>A0ABV5WZV2_9MICO</name>
<keyword evidence="1" id="KW-0732">Signal</keyword>
<evidence type="ECO:0000256" key="1">
    <source>
        <dbReference type="SAM" id="SignalP"/>
    </source>
</evidence>
<proteinExistence type="predicted"/>
<feature type="signal peptide" evidence="1">
    <location>
        <begin position="1"/>
        <end position="21"/>
    </location>
</feature>
<comment type="caution">
    <text evidence="2">The sequence shown here is derived from an EMBL/GenBank/DDBJ whole genome shotgun (WGS) entry which is preliminary data.</text>
</comment>
<sequence length="68" mass="7289">MKSLRLIAASIVFTMVPSTTAAAMDHPADSGTSDESANCEIILDDVVETPEAEEAEVTPEKEIQFTCM</sequence>
<feature type="chain" id="PRO_5045257986" description="Secreted protein" evidence="1">
    <location>
        <begin position="22"/>
        <end position="68"/>
    </location>
</feature>
<reference evidence="2 3" key="1">
    <citation type="submission" date="2024-09" db="EMBL/GenBank/DDBJ databases">
        <authorList>
            <person name="Sun Q."/>
            <person name="Mori K."/>
        </authorList>
    </citation>
    <scope>NUCLEOTIDE SEQUENCE [LARGE SCALE GENOMIC DNA]</scope>
    <source>
        <strain evidence="2 3">JCM 11683</strain>
    </source>
</reference>
<evidence type="ECO:0000313" key="3">
    <source>
        <dbReference type="Proteomes" id="UP001589707"/>
    </source>
</evidence>
<gene>
    <name evidence="2" type="ORF">ACFFN1_04035</name>
</gene>
<dbReference type="RefSeq" id="WP_376843654.1">
    <property type="nucleotide sequence ID" value="NZ_JBHSLX010000014.1"/>
</dbReference>
<organism evidence="2 3">
    <name type="scientific">Brevibacterium otitidis</name>
    <dbReference type="NCBI Taxonomy" id="53364"/>
    <lineage>
        <taxon>Bacteria</taxon>
        <taxon>Bacillati</taxon>
        <taxon>Actinomycetota</taxon>
        <taxon>Actinomycetes</taxon>
        <taxon>Micrococcales</taxon>
        <taxon>Brevibacteriaceae</taxon>
        <taxon>Brevibacterium</taxon>
    </lineage>
</organism>
<protein>
    <recommendedName>
        <fullName evidence="4">Secreted protein</fullName>
    </recommendedName>
</protein>